<dbReference type="PANTHER" id="PTHR38436">
    <property type="entry name" value="POLYKETIDE CYCLASE SNOAL-LIKE DOMAIN"/>
    <property type="match status" value="1"/>
</dbReference>
<dbReference type="Proteomes" id="UP001352263">
    <property type="component" value="Unassembled WGS sequence"/>
</dbReference>
<dbReference type="InterPro" id="IPR009959">
    <property type="entry name" value="Cyclase_SnoaL-like"/>
</dbReference>
<dbReference type="Gene3D" id="3.10.450.50">
    <property type="match status" value="1"/>
</dbReference>
<dbReference type="InterPro" id="IPR032710">
    <property type="entry name" value="NTF2-like_dom_sf"/>
</dbReference>
<name>A0ABU6JB98_9BURK</name>
<dbReference type="RefSeq" id="WP_326507524.1">
    <property type="nucleotide sequence ID" value="NZ_JAWIIV010000013.1"/>
</dbReference>
<evidence type="ECO:0000313" key="2">
    <source>
        <dbReference type="Proteomes" id="UP001352263"/>
    </source>
</evidence>
<dbReference type="SUPFAM" id="SSF54427">
    <property type="entry name" value="NTF2-like"/>
    <property type="match status" value="1"/>
</dbReference>
<accession>A0ABU6JB98</accession>
<evidence type="ECO:0000313" key="1">
    <source>
        <dbReference type="EMBL" id="MEC4720810.1"/>
    </source>
</evidence>
<protein>
    <submittedName>
        <fullName evidence="1">Ester cyclase</fullName>
    </submittedName>
</protein>
<dbReference type="Pfam" id="PF07366">
    <property type="entry name" value="SnoaL"/>
    <property type="match status" value="1"/>
</dbReference>
<dbReference type="PANTHER" id="PTHR38436:SF1">
    <property type="entry name" value="ESTER CYCLASE"/>
    <property type="match status" value="1"/>
</dbReference>
<gene>
    <name evidence="1" type="ORF">RY831_16720</name>
</gene>
<organism evidence="1 2">
    <name type="scientific">Noviherbaspirillum album</name>
    <dbReference type="NCBI Taxonomy" id="3080276"/>
    <lineage>
        <taxon>Bacteria</taxon>
        <taxon>Pseudomonadati</taxon>
        <taxon>Pseudomonadota</taxon>
        <taxon>Betaproteobacteria</taxon>
        <taxon>Burkholderiales</taxon>
        <taxon>Oxalobacteraceae</taxon>
        <taxon>Noviherbaspirillum</taxon>
    </lineage>
</organism>
<keyword evidence="2" id="KW-1185">Reference proteome</keyword>
<reference evidence="1 2" key="1">
    <citation type="submission" date="2023-10" db="EMBL/GenBank/DDBJ databases">
        <title>Noviherbaspirillum sp. CPCC 100848 genome assembly.</title>
        <authorList>
            <person name="Li X.Y."/>
            <person name="Fang X.M."/>
        </authorList>
    </citation>
    <scope>NUCLEOTIDE SEQUENCE [LARGE SCALE GENOMIC DNA]</scope>
    <source>
        <strain evidence="1 2">CPCC 100848</strain>
    </source>
</reference>
<dbReference type="EMBL" id="JAWIIV010000013">
    <property type="protein sequence ID" value="MEC4720810.1"/>
    <property type="molecule type" value="Genomic_DNA"/>
</dbReference>
<sequence length="156" mass="17289">MDSKRMFELVQGLASAKSRQNVPAAMQFLHPDMVLENPAFGSTAKGHAENEQALNRFFMSFPDYQVELQGSASNAETLICWGKVRMTMTGNRFGVMPNGKRTEMPVFIHFTFKDDLIASERFFFDLSTLCAQSGVSTDSVRQKLFGSAGVLIPAAH</sequence>
<comment type="caution">
    <text evidence="1">The sequence shown here is derived from an EMBL/GenBank/DDBJ whole genome shotgun (WGS) entry which is preliminary data.</text>
</comment>
<proteinExistence type="predicted"/>